<evidence type="ECO:0000313" key="1">
    <source>
        <dbReference type="EMBL" id="TGO13085.1"/>
    </source>
</evidence>
<dbReference type="EMBL" id="PQXH01000077">
    <property type="protein sequence ID" value="TGO13085.1"/>
    <property type="molecule type" value="Genomic_DNA"/>
</dbReference>
<gene>
    <name evidence="1" type="ORF">BTUL_0077g00380</name>
</gene>
<dbReference type="Proteomes" id="UP000297777">
    <property type="component" value="Unassembled WGS sequence"/>
</dbReference>
<proteinExistence type="predicted"/>
<protein>
    <submittedName>
        <fullName evidence="1">Uncharacterized protein</fullName>
    </submittedName>
</protein>
<sequence>MNCIWPDNLRPRPLGPFRTIIHKFFRLAFLIYPNGIARIPQRSTTTRVPTGDEPLKFYLEWFFTEKILRSNFIVERGTFYKEIEASPISSAMILRVADKHEKIHSSSNAEWPEVSF</sequence>
<evidence type="ECO:0000313" key="2">
    <source>
        <dbReference type="Proteomes" id="UP000297777"/>
    </source>
</evidence>
<dbReference type="OrthoDB" id="3530929at2759"/>
<keyword evidence="2" id="KW-1185">Reference proteome</keyword>
<dbReference type="AlphaFoldDB" id="A0A4Z1EL43"/>
<comment type="caution">
    <text evidence="1">The sequence shown here is derived from an EMBL/GenBank/DDBJ whole genome shotgun (WGS) entry which is preliminary data.</text>
</comment>
<accession>A0A4Z1EL43</accession>
<name>A0A4Z1EL43_9HELO</name>
<reference evidence="1 2" key="1">
    <citation type="submission" date="2017-12" db="EMBL/GenBank/DDBJ databases">
        <title>Comparative genomics of Botrytis spp.</title>
        <authorList>
            <person name="Valero-Jimenez C.A."/>
            <person name="Tapia P."/>
            <person name="Veloso J."/>
            <person name="Silva-Moreno E."/>
            <person name="Staats M."/>
            <person name="Valdes J.H."/>
            <person name="Van Kan J.A.L."/>
        </authorList>
    </citation>
    <scope>NUCLEOTIDE SEQUENCE [LARGE SCALE GENOMIC DNA]</scope>
    <source>
        <strain evidence="1 2">Bt9001</strain>
    </source>
</reference>
<organism evidence="1 2">
    <name type="scientific">Botrytis tulipae</name>
    <dbReference type="NCBI Taxonomy" id="87230"/>
    <lineage>
        <taxon>Eukaryota</taxon>
        <taxon>Fungi</taxon>
        <taxon>Dikarya</taxon>
        <taxon>Ascomycota</taxon>
        <taxon>Pezizomycotina</taxon>
        <taxon>Leotiomycetes</taxon>
        <taxon>Helotiales</taxon>
        <taxon>Sclerotiniaceae</taxon>
        <taxon>Botrytis</taxon>
    </lineage>
</organism>